<sequence length="91" mass="10030">MRKNGQAGLRSANPVFRDILLTPQHHIDGVVVALLKKQVPALADYERLLDHKHLLDAIWSEIAALAGKNGIPAEFVKRLIEVQVAMAGKRS</sequence>
<dbReference type="STRING" id="1009370.ALO_14982"/>
<organism evidence="1 2">
    <name type="scientific">Acetonema longum DSM 6540</name>
    <dbReference type="NCBI Taxonomy" id="1009370"/>
    <lineage>
        <taxon>Bacteria</taxon>
        <taxon>Bacillati</taxon>
        <taxon>Bacillota</taxon>
        <taxon>Negativicutes</taxon>
        <taxon>Acetonemataceae</taxon>
        <taxon>Acetonema</taxon>
    </lineage>
</organism>
<keyword evidence="2" id="KW-1185">Reference proteome</keyword>
<protein>
    <submittedName>
        <fullName evidence="1">Putative prophage LambdaCh01, repressor protein</fullName>
    </submittedName>
</protein>
<evidence type="ECO:0000313" key="2">
    <source>
        <dbReference type="Proteomes" id="UP000003240"/>
    </source>
</evidence>
<dbReference type="EMBL" id="AFGF01000143">
    <property type="protein sequence ID" value="EGO63044.1"/>
    <property type="molecule type" value="Genomic_DNA"/>
</dbReference>
<evidence type="ECO:0000313" key="1">
    <source>
        <dbReference type="EMBL" id="EGO63044.1"/>
    </source>
</evidence>
<dbReference type="Proteomes" id="UP000003240">
    <property type="component" value="Unassembled WGS sequence"/>
</dbReference>
<accession>F7NLM2</accession>
<dbReference type="OrthoDB" id="1766270at2"/>
<dbReference type="RefSeq" id="WP_004097003.1">
    <property type="nucleotide sequence ID" value="NZ_AFGF01000143.1"/>
</dbReference>
<dbReference type="eggNOG" id="COG1974">
    <property type="taxonomic scope" value="Bacteria"/>
</dbReference>
<gene>
    <name evidence="1" type="ORF">ALO_14982</name>
</gene>
<reference evidence="1 2" key="1">
    <citation type="journal article" date="2011" name="EMBO J.">
        <title>Structural diversity of bacterial flagellar motors.</title>
        <authorList>
            <person name="Chen S."/>
            <person name="Beeby M."/>
            <person name="Murphy G.E."/>
            <person name="Leadbetter J.R."/>
            <person name="Hendrixson D.R."/>
            <person name="Briegel A."/>
            <person name="Li Z."/>
            <person name="Shi J."/>
            <person name="Tocheva E.I."/>
            <person name="Muller A."/>
            <person name="Dobro M.J."/>
            <person name="Jensen G.J."/>
        </authorList>
    </citation>
    <scope>NUCLEOTIDE SEQUENCE [LARGE SCALE GENOMIC DNA]</scope>
    <source>
        <strain evidence="1 2">DSM 6540</strain>
    </source>
</reference>
<name>F7NLM2_9FIRM</name>
<dbReference type="AlphaFoldDB" id="F7NLM2"/>
<proteinExistence type="predicted"/>
<comment type="caution">
    <text evidence="1">The sequence shown here is derived from an EMBL/GenBank/DDBJ whole genome shotgun (WGS) entry which is preliminary data.</text>
</comment>